<reference evidence="5 6" key="1">
    <citation type="submission" date="2018-01" db="EMBL/GenBank/DDBJ databases">
        <title>Draft genome sequences of Chryseobacterium lactis NCTC11390, Chryseobacterium oncorhynchi 701B-08, and Chryseobacterium viscerum 687B-08.</title>
        <authorList>
            <person name="Jeong J.-J."/>
            <person name="Lee Y.J."/>
            <person name="Park B."/>
            <person name="Choi I.-G."/>
            <person name="Kim K.D."/>
        </authorList>
    </citation>
    <scope>NUCLEOTIDE SEQUENCE [LARGE SCALE GENOMIC DNA]</scope>
    <source>
        <strain evidence="5 6">NCTC11390</strain>
    </source>
</reference>
<evidence type="ECO:0000313" key="5">
    <source>
        <dbReference type="EMBL" id="PNW12173.1"/>
    </source>
</evidence>
<dbReference type="OrthoDB" id="5295174at2"/>
<dbReference type="InterPro" id="IPR011990">
    <property type="entry name" value="TPR-like_helical_dom_sf"/>
</dbReference>
<evidence type="ECO:0000259" key="3">
    <source>
        <dbReference type="PROSITE" id="PS01124"/>
    </source>
</evidence>
<dbReference type="Gene3D" id="1.25.40.10">
    <property type="entry name" value="Tetratricopeptide repeat domain"/>
    <property type="match status" value="2"/>
</dbReference>
<dbReference type="AlphaFoldDB" id="A0A3G6RJP2"/>
<dbReference type="SMART" id="SM00342">
    <property type="entry name" value="HTH_ARAC"/>
    <property type="match status" value="1"/>
</dbReference>
<keyword evidence="2" id="KW-0812">Transmembrane</keyword>
<dbReference type="SUPFAM" id="SSF48452">
    <property type="entry name" value="TPR-like"/>
    <property type="match status" value="1"/>
</dbReference>
<organism evidence="5 6">
    <name type="scientific">Chryseobacterium lactis</name>
    <dbReference type="NCBI Taxonomy" id="1241981"/>
    <lineage>
        <taxon>Bacteria</taxon>
        <taxon>Pseudomonadati</taxon>
        <taxon>Bacteroidota</taxon>
        <taxon>Flavobacteriia</taxon>
        <taxon>Flavobacteriales</taxon>
        <taxon>Weeksellaceae</taxon>
        <taxon>Chryseobacterium group</taxon>
        <taxon>Chryseobacterium</taxon>
    </lineage>
</organism>
<keyword evidence="1" id="KW-0802">TPR repeat</keyword>
<evidence type="ECO:0000256" key="2">
    <source>
        <dbReference type="SAM" id="Phobius"/>
    </source>
</evidence>
<dbReference type="PROSITE" id="PS01124">
    <property type="entry name" value="HTH_ARAC_FAMILY_2"/>
    <property type="match status" value="1"/>
</dbReference>
<evidence type="ECO:0000313" key="7">
    <source>
        <dbReference type="Proteomes" id="UP000279972"/>
    </source>
</evidence>
<dbReference type="GO" id="GO:0003700">
    <property type="term" value="F:DNA-binding transcription factor activity"/>
    <property type="evidence" value="ECO:0007669"/>
    <property type="project" value="InterPro"/>
</dbReference>
<evidence type="ECO:0000256" key="1">
    <source>
        <dbReference type="PROSITE-ProRule" id="PRU00339"/>
    </source>
</evidence>
<dbReference type="PROSITE" id="PS50005">
    <property type="entry name" value="TPR"/>
    <property type="match status" value="1"/>
</dbReference>
<feature type="domain" description="HTH araC/xylS-type" evidence="3">
    <location>
        <begin position="457"/>
        <end position="565"/>
    </location>
</feature>
<keyword evidence="2" id="KW-1133">Transmembrane helix</keyword>
<dbReference type="Proteomes" id="UP000236262">
    <property type="component" value="Unassembled WGS sequence"/>
</dbReference>
<dbReference type="EMBL" id="CP033924">
    <property type="protein sequence ID" value="AZA84802.1"/>
    <property type="molecule type" value="Genomic_DNA"/>
</dbReference>
<protein>
    <submittedName>
        <fullName evidence="4">Helix-turn-helix domain-containing protein</fullName>
    </submittedName>
</protein>
<feature type="transmembrane region" description="Helical" evidence="2">
    <location>
        <begin position="384"/>
        <end position="405"/>
    </location>
</feature>
<sequence length="570" mass="68006">MNNLKYIFLILFLFGGFFSLFSSRYNQKQVGTMSYSELELTIQNLENKPDEQWKYINNFIRKAKKETNPEKTRRGYVLASFNKRGKEQILYGDSILIIAKKINDNNIIGDSYLSLGMSYTNNENYPKALDAFIKGYDYIKKNKNPYLIHNAEYQIAQTKSYLGLYQDAHELLTDCVSFFRLHHEKIEDTHYAYYYLYSLIALIETNSHLSNFNANTSLIQEGIDFIKKNPDFKEYYAYFISSQGTDLYYQHKYDQAVVKIHKAIQLYNDSWKHLTDKFYLGMSLWKLGKKEEALPYFLLFDQEYKETGKLDPKFRPAFEILIRHYSENNDSEKQLEYINTLLILDKAYEKDYKYLNSTLNKEYDTKKLHEEKEILENKIKWERFFYFTLIGFGFLVILFLTFLLTKYYNRRKYSKILNERYFEIQDEDIPVQNEMFEQTNDDAIIDDQLGINPLIVENVLKTLSSFEKDKQYLKKNISLASMSKLCGTNTVYLSRIINFYKKKSFNEYLNELRLDHIVSQWKNKPKTRYISIQKTAENAGYNTTQTFTKNFQEKYNIPPTYFLNQLNKES</sequence>
<feature type="repeat" description="TPR" evidence="1">
    <location>
        <begin position="109"/>
        <end position="142"/>
    </location>
</feature>
<dbReference type="Gene3D" id="1.10.10.60">
    <property type="entry name" value="Homeodomain-like"/>
    <property type="match status" value="2"/>
</dbReference>
<evidence type="ECO:0000313" key="6">
    <source>
        <dbReference type="Proteomes" id="UP000236262"/>
    </source>
</evidence>
<accession>A0A3G6RJP2</accession>
<dbReference type="SMART" id="SM00028">
    <property type="entry name" value="TPR"/>
    <property type="match status" value="2"/>
</dbReference>
<dbReference type="Proteomes" id="UP000279972">
    <property type="component" value="Chromosome"/>
</dbReference>
<dbReference type="InterPro" id="IPR019734">
    <property type="entry name" value="TPR_rpt"/>
</dbReference>
<dbReference type="EMBL" id="PPEH01000008">
    <property type="protein sequence ID" value="PNW12173.1"/>
    <property type="molecule type" value="Genomic_DNA"/>
</dbReference>
<keyword evidence="2" id="KW-0472">Membrane</keyword>
<proteinExistence type="predicted"/>
<name>A0A3G6RJP2_CHRLC</name>
<gene>
    <name evidence="5" type="ORF">C1637_18650</name>
    <name evidence="4" type="ORF">EG342_24160</name>
</gene>
<evidence type="ECO:0000313" key="4">
    <source>
        <dbReference type="EMBL" id="AZA84802.1"/>
    </source>
</evidence>
<dbReference type="InterPro" id="IPR018060">
    <property type="entry name" value="HTH_AraC"/>
</dbReference>
<reference evidence="4 7" key="2">
    <citation type="submission" date="2018-11" db="EMBL/GenBank/DDBJ databases">
        <title>Proposal to divide the Flavobacteriaceae and reorganize its genera based on Amino Acid Identity values calculated from whole genome sequences.</title>
        <authorList>
            <person name="Nicholson A.C."/>
            <person name="Gulvik C.A."/>
            <person name="Whitney A.M."/>
            <person name="Humrighouse B.W."/>
            <person name="Bell M."/>
            <person name="Holmes B."/>
            <person name="Steigerwalt A.G."/>
            <person name="Villarma A."/>
            <person name="Sheth M."/>
            <person name="Batra D."/>
            <person name="Pryor J."/>
            <person name="Bernardet J.-F."/>
            <person name="Hugo C."/>
            <person name="Kampfer P."/>
            <person name="Newman J."/>
            <person name="McQuiston J.R."/>
        </authorList>
    </citation>
    <scope>NUCLEOTIDE SEQUENCE [LARGE SCALE GENOMIC DNA]</scope>
    <source>
        <strain evidence="4 7">KC_1864</strain>
    </source>
</reference>
<keyword evidence="7" id="KW-1185">Reference proteome</keyword>
<dbReference type="GO" id="GO:0043565">
    <property type="term" value="F:sequence-specific DNA binding"/>
    <property type="evidence" value="ECO:0007669"/>
    <property type="project" value="InterPro"/>
</dbReference>
<dbReference type="KEGG" id="clac:EG342_24160"/>